<gene>
    <name evidence="6" type="ordered locus">Clole_1457</name>
</gene>
<dbReference type="InterPro" id="IPR013651">
    <property type="entry name" value="ATP-grasp_RimK-type"/>
</dbReference>
<dbReference type="GO" id="GO:0005524">
    <property type="term" value="F:ATP binding"/>
    <property type="evidence" value="ECO:0007669"/>
    <property type="project" value="UniProtKB-UniRule"/>
</dbReference>
<evidence type="ECO:0000313" key="7">
    <source>
        <dbReference type="Proteomes" id="UP000008467"/>
    </source>
</evidence>
<keyword evidence="3 4" id="KW-0067">ATP-binding</keyword>
<keyword evidence="6" id="KW-0436">Ligase</keyword>
<dbReference type="eggNOG" id="COG0189">
    <property type="taxonomic scope" value="Bacteria"/>
</dbReference>
<evidence type="ECO:0000256" key="3">
    <source>
        <dbReference type="ARBA" id="ARBA00022840"/>
    </source>
</evidence>
<dbReference type="NCBIfam" id="TIGR00768">
    <property type="entry name" value="rimK_fam"/>
    <property type="match status" value="1"/>
</dbReference>
<dbReference type="GO" id="GO:0009432">
    <property type="term" value="P:SOS response"/>
    <property type="evidence" value="ECO:0007669"/>
    <property type="project" value="TreeGrafter"/>
</dbReference>
<evidence type="ECO:0000256" key="1">
    <source>
        <dbReference type="ARBA" id="ARBA00022723"/>
    </source>
</evidence>
<dbReference type="PANTHER" id="PTHR21621:SF0">
    <property type="entry name" value="BETA-CITRYLGLUTAMATE SYNTHASE B-RELATED"/>
    <property type="match status" value="1"/>
</dbReference>
<organism evidence="6 7">
    <name type="scientific">Cellulosilyticum lentocellum (strain ATCC 49066 / DSM 5427 / NCIMB 11756 / RHM5)</name>
    <name type="common">Clostridium lentocellum</name>
    <dbReference type="NCBI Taxonomy" id="642492"/>
    <lineage>
        <taxon>Bacteria</taxon>
        <taxon>Bacillati</taxon>
        <taxon>Bacillota</taxon>
        <taxon>Clostridia</taxon>
        <taxon>Lachnospirales</taxon>
        <taxon>Cellulosilyticaceae</taxon>
        <taxon>Cellulosilyticum</taxon>
    </lineage>
</organism>
<dbReference type="PROSITE" id="PS50975">
    <property type="entry name" value="ATP_GRASP"/>
    <property type="match status" value="1"/>
</dbReference>
<dbReference type="InterPro" id="IPR004666">
    <property type="entry name" value="Rp_bS6_RimK/Lys_biosynth_LsyX"/>
</dbReference>
<dbReference type="InterPro" id="IPR011761">
    <property type="entry name" value="ATP-grasp"/>
</dbReference>
<dbReference type="EMBL" id="CP002582">
    <property type="protein sequence ID" value="ADZ83183.1"/>
    <property type="molecule type" value="Genomic_DNA"/>
</dbReference>
<dbReference type="SUPFAM" id="SSF56059">
    <property type="entry name" value="Glutathione synthetase ATP-binding domain-like"/>
    <property type="match status" value="1"/>
</dbReference>
<evidence type="ECO:0000313" key="6">
    <source>
        <dbReference type="EMBL" id="ADZ83183.1"/>
    </source>
</evidence>
<evidence type="ECO:0000256" key="2">
    <source>
        <dbReference type="ARBA" id="ARBA00022741"/>
    </source>
</evidence>
<dbReference type="GO" id="GO:0018169">
    <property type="term" value="F:ribosomal S6-glutamic acid ligase activity"/>
    <property type="evidence" value="ECO:0007669"/>
    <property type="project" value="TreeGrafter"/>
</dbReference>
<name>F2JJ24_CELLD</name>
<sequence length="296" mass="33144">MTGITGWLIVNGSLKTDTFMEMVDHYKKAAAQVELGLELIFNNELIIGVGEDQLFLKGAKPSQLPKFVLFLDKDIRLAMQLEQLGVRVFNSAKVIEICDDKAKTFQYLAGKGIHMPNTIMAPLMFREVEKEEEYLLQVEKILGYPMVVKECYGSFGEQVYLVTNREELAAKRQELITVPHLYQQYIDYSKGKDIRIYIVGNEIVATMLRTSETDFRANINNGGIGVAYEPPTAFKLLALEVSKALGADFLGIDLLFEDEETPILCEVNSNAHIKAIQSCTGVNVAEKITSHIIAQL</sequence>
<keyword evidence="2 4" id="KW-0547">Nucleotide-binding</keyword>
<dbReference type="Gene3D" id="3.30.470.20">
    <property type="entry name" value="ATP-grasp fold, B domain"/>
    <property type="match status" value="1"/>
</dbReference>
<dbReference type="Gene3D" id="3.40.50.20">
    <property type="match status" value="1"/>
</dbReference>
<feature type="domain" description="ATP-grasp" evidence="5">
    <location>
        <begin position="105"/>
        <end position="293"/>
    </location>
</feature>
<dbReference type="Proteomes" id="UP000008467">
    <property type="component" value="Chromosome"/>
</dbReference>
<dbReference type="Pfam" id="PF08443">
    <property type="entry name" value="RimK"/>
    <property type="match status" value="1"/>
</dbReference>
<evidence type="ECO:0000259" key="5">
    <source>
        <dbReference type="PROSITE" id="PS50975"/>
    </source>
</evidence>
<dbReference type="PANTHER" id="PTHR21621">
    <property type="entry name" value="RIBOSOMAL PROTEIN S6 MODIFICATION PROTEIN"/>
    <property type="match status" value="1"/>
</dbReference>
<keyword evidence="1" id="KW-0479">Metal-binding</keyword>
<accession>F2JJ24</accession>
<dbReference type="GO" id="GO:0046872">
    <property type="term" value="F:metal ion binding"/>
    <property type="evidence" value="ECO:0007669"/>
    <property type="project" value="UniProtKB-KW"/>
</dbReference>
<keyword evidence="7" id="KW-1185">Reference proteome</keyword>
<dbReference type="RefSeq" id="WP_013656481.1">
    <property type="nucleotide sequence ID" value="NC_015275.1"/>
</dbReference>
<dbReference type="GO" id="GO:0005737">
    <property type="term" value="C:cytoplasm"/>
    <property type="evidence" value="ECO:0007669"/>
    <property type="project" value="TreeGrafter"/>
</dbReference>
<dbReference type="STRING" id="642492.Clole_1457"/>
<dbReference type="HOGENOM" id="CLU_054353_0_2_9"/>
<reference evidence="6 7" key="1">
    <citation type="journal article" date="2011" name="J. Bacteriol.">
        <title>Complete genome sequence of the cellulose-degrading bacterium Cellulosilyticum lentocellum.</title>
        <authorList>
            <consortium name="US DOE Joint Genome Institute"/>
            <person name="Miller D.A."/>
            <person name="Suen G."/>
            <person name="Bruce D."/>
            <person name="Copeland A."/>
            <person name="Cheng J.F."/>
            <person name="Detter C."/>
            <person name="Goodwin L.A."/>
            <person name="Han C.S."/>
            <person name="Hauser L.J."/>
            <person name="Land M.L."/>
            <person name="Lapidus A."/>
            <person name="Lucas S."/>
            <person name="Meincke L."/>
            <person name="Pitluck S."/>
            <person name="Tapia R."/>
            <person name="Teshima H."/>
            <person name="Woyke T."/>
            <person name="Fox B.G."/>
            <person name="Angert E.R."/>
            <person name="Currie C.R."/>
        </authorList>
    </citation>
    <scope>NUCLEOTIDE SEQUENCE [LARGE SCALE GENOMIC DNA]</scope>
    <source>
        <strain evidence="7">ATCC 49066 / DSM 5427 / NCIMB 11756 / RHM5</strain>
    </source>
</reference>
<dbReference type="KEGG" id="cle:Clole_1457"/>
<protein>
    <submittedName>
        <fullName evidence="6">Alpha-L-glutamate ligase, RimK family</fullName>
    </submittedName>
</protein>
<proteinExistence type="predicted"/>
<dbReference type="AlphaFoldDB" id="F2JJ24"/>
<evidence type="ECO:0000256" key="4">
    <source>
        <dbReference type="PROSITE-ProRule" id="PRU00409"/>
    </source>
</evidence>